<dbReference type="SUPFAM" id="SSF52075">
    <property type="entry name" value="Outer arm dynein light chain 1"/>
    <property type="match status" value="1"/>
</dbReference>
<dbReference type="PANTHER" id="PTHR48051">
    <property type="match status" value="1"/>
</dbReference>
<feature type="compositionally biased region" description="Acidic residues" evidence="3">
    <location>
        <begin position="191"/>
        <end position="203"/>
    </location>
</feature>
<keyword evidence="1" id="KW-0433">Leucine-rich repeat</keyword>
<sequence length="338" mass="38999">MINLVHNSLETLPDSFCQLQSLELCLLSRNCLQRLPENFGNLPFLNHLEVNDNKLLELPPTFKNLVKLTCLDLSNNRLMKEPNFLHVFTHLNYLNLHSNPFEFSVVDIVDPELSYAYVEDAGESPKSGQFEDLESDEVEELNLESKTPSNKQEGKEATVQIDPPANNLSQFEHHNVTKGNQISQSACQQKEEEEEEEETDCDLELSNGLYDVDTYSYQDRHFFMPSDIHCKNVRYNSVQFHFFPDTWNFASFCPLSLSLSLSLSERRICFSFFLMSSKNVEMENSVDPKETLVAFAPMKKLAHIKKKFSIEQVSTFFSNFLQRKIAKMKKIGSVVLLW</sequence>
<feature type="region of interest" description="Disordered" evidence="3">
    <location>
        <begin position="122"/>
        <end position="157"/>
    </location>
</feature>
<evidence type="ECO:0000256" key="3">
    <source>
        <dbReference type="SAM" id="MobiDB-lite"/>
    </source>
</evidence>
<dbReference type="InterPro" id="IPR001611">
    <property type="entry name" value="Leu-rich_rpt"/>
</dbReference>
<name>A0A812CPX9_ACAPH</name>
<proteinExistence type="predicted"/>
<protein>
    <submittedName>
        <fullName evidence="4">Uncharacterized protein</fullName>
    </submittedName>
</protein>
<dbReference type="PROSITE" id="PS51450">
    <property type="entry name" value="LRR"/>
    <property type="match status" value="1"/>
</dbReference>
<feature type="region of interest" description="Disordered" evidence="3">
    <location>
        <begin position="180"/>
        <end position="203"/>
    </location>
</feature>
<dbReference type="Gene3D" id="3.80.10.10">
    <property type="entry name" value="Ribonuclease Inhibitor"/>
    <property type="match status" value="1"/>
</dbReference>
<evidence type="ECO:0000256" key="2">
    <source>
        <dbReference type="ARBA" id="ARBA00022737"/>
    </source>
</evidence>
<dbReference type="PANTHER" id="PTHR48051:SF1">
    <property type="entry name" value="RAS SUPPRESSOR PROTEIN 1"/>
    <property type="match status" value="1"/>
</dbReference>
<evidence type="ECO:0000313" key="5">
    <source>
        <dbReference type="Proteomes" id="UP000597762"/>
    </source>
</evidence>
<organism evidence="4 5">
    <name type="scientific">Acanthosepion pharaonis</name>
    <name type="common">Pharaoh cuttlefish</name>
    <name type="synonym">Sepia pharaonis</name>
    <dbReference type="NCBI Taxonomy" id="158019"/>
    <lineage>
        <taxon>Eukaryota</taxon>
        <taxon>Metazoa</taxon>
        <taxon>Spiralia</taxon>
        <taxon>Lophotrochozoa</taxon>
        <taxon>Mollusca</taxon>
        <taxon>Cephalopoda</taxon>
        <taxon>Coleoidea</taxon>
        <taxon>Decapodiformes</taxon>
        <taxon>Sepiida</taxon>
        <taxon>Sepiina</taxon>
        <taxon>Sepiidae</taxon>
        <taxon>Acanthosepion</taxon>
    </lineage>
</organism>
<comment type="caution">
    <text evidence="4">The sequence shown here is derived from an EMBL/GenBank/DDBJ whole genome shotgun (WGS) entry which is preliminary data.</text>
</comment>
<dbReference type="AlphaFoldDB" id="A0A812CPX9"/>
<evidence type="ECO:0000256" key="1">
    <source>
        <dbReference type="ARBA" id="ARBA00022614"/>
    </source>
</evidence>
<reference evidence="4" key="1">
    <citation type="submission" date="2021-01" db="EMBL/GenBank/DDBJ databases">
        <authorList>
            <person name="Li R."/>
            <person name="Bekaert M."/>
        </authorList>
    </citation>
    <scope>NUCLEOTIDE SEQUENCE</scope>
    <source>
        <strain evidence="4">Farmed</strain>
    </source>
</reference>
<keyword evidence="2" id="KW-0677">Repeat</keyword>
<feature type="compositionally biased region" description="Acidic residues" evidence="3">
    <location>
        <begin position="131"/>
        <end position="142"/>
    </location>
</feature>
<gene>
    <name evidence="4" type="ORF">SPHA_37817</name>
</gene>
<evidence type="ECO:0000313" key="4">
    <source>
        <dbReference type="EMBL" id="CAE1272767.1"/>
    </source>
</evidence>
<keyword evidence="5" id="KW-1185">Reference proteome</keyword>
<dbReference type="GO" id="GO:0005737">
    <property type="term" value="C:cytoplasm"/>
    <property type="evidence" value="ECO:0007669"/>
    <property type="project" value="TreeGrafter"/>
</dbReference>
<accession>A0A812CPX9</accession>
<dbReference type="Proteomes" id="UP000597762">
    <property type="component" value="Unassembled WGS sequence"/>
</dbReference>
<dbReference type="OrthoDB" id="1394818at2759"/>
<dbReference type="InterPro" id="IPR050216">
    <property type="entry name" value="LRR_domain-containing"/>
</dbReference>
<dbReference type="EMBL" id="CAHIKZ030001699">
    <property type="protein sequence ID" value="CAE1272767.1"/>
    <property type="molecule type" value="Genomic_DNA"/>
</dbReference>
<dbReference type="Pfam" id="PF00560">
    <property type="entry name" value="LRR_1"/>
    <property type="match status" value="1"/>
</dbReference>
<dbReference type="InterPro" id="IPR032675">
    <property type="entry name" value="LRR_dom_sf"/>
</dbReference>